<proteinExistence type="predicted"/>
<organism evidence="1 2">
    <name type="scientific">Taklimakanibacter albus</name>
    <dbReference type="NCBI Taxonomy" id="2800327"/>
    <lineage>
        <taxon>Bacteria</taxon>
        <taxon>Pseudomonadati</taxon>
        <taxon>Pseudomonadota</taxon>
        <taxon>Alphaproteobacteria</taxon>
        <taxon>Hyphomicrobiales</taxon>
        <taxon>Aestuariivirgaceae</taxon>
        <taxon>Taklimakanibacter</taxon>
    </lineage>
</organism>
<dbReference type="EMBL" id="JAENHL010000008">
    <property type="protein sequence ID" value="MBK1869952.1"/>
    <property type="molecule type" value="Genomic_DNA"/>
</dbReference>
<comment type="caution">
    <text evidence="1">The sequence shown here is derived from an EMBL/GenBank/DDBJ whole genome shotgun (WGS) entry which is preliminary data.</text>
</comment>
<evidence type="ECO:0000313" key="1">
    <source>
        <dbReference type="EMBL" id="MBK1869952.1"/>
    </source>
</evidence>
<keyword evidence="2" id="KW-1185">Reference proteome</keyword>
<name>A0ACC5RBD5_9HYPH</name>
<protein>
    <submittedName>
        <fullName evidence="1">Uncharacterized protein</fullName>
    </submittedName>
</protein>
<sequence length="97" mass="10566">MLRWPRSAIVSVLLLIAIALAAPIAVYKSTRAAYHAVGINDGQIGQRQEIMDLIQKSVLVADCRTIQTPNVPIEFLTVKANSLYLIPIDGKTVAFCS</sequence>
<evidence type="ECO:0000313" key="2">
    <source>
        <dbReference type="Proteomes" id="UP000616151"/>
    </source>
</evidence>
<reference evidence="1" key="1">
    <citation type="submission" date="2021-01" db="EMBL/GenBank/DDBJ databases">
        <authorList>
            <person name="Sun Q."/>
        </authorList>
    </citation>
    <scope>NUCLEOTIDE SEQUENCE</scope>
    <source>
        <strain evidence="1">YIM B02566</strain>
    </source>
</reference>
<gene>
    <name evidence="1" type="ORF">JHL16_26545</name>
</gene>
<accession>A0ACC5RBD5</accession>
<dbReference type="Proteomes" id="UP000616151">
    <property type="component" value="Unassembled WGS sequence"/>
</dbReference>